<evidence type="ECO:0000259" key="1">
    <source>
        <dbReference type="Pfam" id="PF08242"/>
    </source>
</evidence>
<dbReference type="Pfam" id="PF08242">
    <property type="entry name" value="Methyltransf_12"/>
    <property type="match status" value="1"/>
</dbReference>
<keyword evidence="2" id="KW-0489">Methyltransferase</keyword>
<organism evidence="2 3">
    <name type="scientific">Tsuneonella litorea</name>
    <dbReference type="NCBI Taxonomy" id="2976475"/>
    <lineage>
        <taxon>Bacteria</taxon>
        <taxon>Pseudomonadati</taxon>
        <taxon>Pseudomonadota</taxon>
        <taxon>Alphaproteobacteria</taxon>
        <taxon>Sphingomonadales</taxon>
        <taxon>Erythrobacteraceae</taxon>
        <taxon>Tsuneonella</taxon>
    </lineage>
</organism>
<dbReference type="AlphaFoldDB" id="A0A9X2W0K0"/>
<comment type="caution">
    <text evidence="2">The sequence shown here is derived from an EMBL/GenBank/DDBJ whole genome shotgun (WGS) entry which is preliminary data.</text>
</comment>
<evidence type="ECO:0000313" key="3">
    <source>
        <dbReference type="Proteomes" id="UP001142648"/>
    </source>
</evidence>
<dbReference type="Proteomes" id="UP001142648">
    <property type="component" value="Unassembled WGS sequence"/>
</dbReference>
<accession>A0A9X2W0K0</accession>
<dbReference type="RefSeq" id="WP_259960558.1">
    <property type="nucleotide sequence ID" value="NZ_JAOAMV010000001.1"/>
</dbReference>
<protein>
    <submittedName>
        <fullName evidence="2">Class I SAM-dependent methyltransferase</fullName>
    </submittedName>
</protein>
<name>A0A9X2W0K0_9SPHN</name>
<dbReference type="EMBL" id="JAOAMV010000001">
    <property type="protein sequence ID" value="MCT2557801.1"/>
    <property type="molecule type" value="Genomic_DNA"/>
</dbReference>
<keyword evidence="2" id="KW-0808">Transferase</keyword>
<reference evidence="2" key="1">
    <citation type="submission" date="2022-09" db="EMBL/GenBank/DDBJ databases">
        <title>The genome sequence of Tsuneonella sp. YG55.</title>
        <authorList>
            <person name="Liu Y."/>
        </authorList>
    </citation>
    <scope>NUCLEOTIDE SEQUENCE</scope>
    <source>
        <strain evidence="2">YG55</strain>
    </source>
</reference>
<dbReference type="GO" id="GO:0032259">
    <property type="term" value="P:methylation"/>
    <property type="evidence" value="ECO:0007669"/>
    <property type="project" value="UniProtKB-KW"/>
</dbReference>
<dbReference type="SUPFAM" id="SSF53335">
    <property type="entry name" value="S-adenosyl-L-methionine-dependent methyltransferases"/>
    <property type="match status" value="1"/>
</dbReference>
<dbReference type="InterPro" id="IPR013217">
    <property type="entry name" value="Methyltransf_12"/>
</dbReference>
<dbReference type="Gene3D" id="3.40.50.150">
    <property type="entry name" value="Vaccinia Virus protein VP39"/>
    <property type="match status" value="1"/>
</dbReference>
<feature type="domain" description="Methyltransferase type 12" evidence="1">
    <location>
        <begin position="56"/>
        <end position="154"/>
    </location>
</feature>
<sequence length="279" mass="31360">MSATKFAEERLSGERFGFGDNWKDFLGLLDEDRVTQAEKSLVAMLGTDSLAGKRMIDIGSGSGLFSLAARRLGAEVHSIDFDPSSVWCTRSLRDRFFPDDAQWTVAEGSALDSDHLRTLGTFDVVYSWGVLHHTGEMWTGIQNAASMVRPSGLFYLAIYNDQGWKSHLWWLIKKFYNSLPGPLATAFAWTVGLAANAFNILKYTLKLKPMIAIRPLIDYRKQRGMNFSHDLIDWIGGFPFEFATYEALVHFLETAGFEHVRGTRATSLGCHEIVFRKSA</sequence>
<proteinExistence type="predicted"/>
<dbReference type="CDD" id="cd02440">
    <property type="entry name" value="AdoMet_MTases"/>
    <property type="match status" value="1"/>
</dbReference>
<evidence type="ECO:0000313" key="2">
    <source>
        <dbReference type="EMBL" id="MCT2557801.1"/>
    </source>
</evidence>
<gene>
    <name evidence="2" type="ORF">N0B51_02270</name>
</gene>
<dbReference type="GO" id="GO:0008168">
    <property type="term" value="F:methyltransferase activity"/>
    <property type="evidence" value="ECO:0007669"/>
    <property type="project" value="UniProtKB-KW"/>
</dbReference>
<dbReference type="InterPro" id="IPR029063">
    <property type="entry name" value="SAM-dependent_MTases_sf"/>
</dbReference>
<keyword evidence="3" id="KW-1185">Reference proteome</keyword>